<feature type="region of interest" description="Disordered" evidence="1">
    <location>
        <begin position="590"/>
        <end position="612"/>
    </location>
</feature>
<dbReference type="RefSeq" id="WP_277530588.1">
    <property type="nucleotide sequence ID" value="NZ_JAPDIA010000003.1"/>
</dbReference>
<protein>
    <recommendedName>
        <fullName evidence="4">Bacterial transcriptional activator domain-containing protein</fullName>
    </recommendedName>
</protein>
<name>A0A9X4KQM3_9BACL</name>
<sequence length="612" mass="66103">MKSTLGEFVREALSGNRIEEAVIKLENEALLRRSIDPAILAALPASRLAASPLLLKARAESLLPQGDLAAAGDALTASVAGLAAGTLREPLISALSLLAIVHVRTGQRHEAETILRFLLDEREHEGERMPGESAWALALGLPLLGPEYAGDVEEQMREYRAAATAFDRDGKGERAALALLEALTRHAAAIGDADWFALRLSLGQRASMGRIDDRLLLYADALRAERRQELATADACLARCLGEGTDTEQEASQGMPYPYDRFARLFDVRIESVLRGDTPALTGKLDALAAFALDRTADVELRLAWAIARTFAAAARHDAADAEASFAEARVVAGFMPIPGADAMLEGAARQLAALAERPALEREDVGTSVQSKAHALAGVPGESSSSQAQAQDPASSAQMPVLSIASDLAQAPARSAAPPGRLQPSSRSSGWHVRLFGGLLFTREDGATVGDIRWKRSKTKELLLYLLLQPERAAVRERLVEDLFPDAAADKSDNRFYVASHQLKQIIAERLGEPNGIAVREGLVRLKEGLVAETDAERYDMLMRVAAQLWPADREQALALYGQAVPLYGALAPELQYVDWLDRLRETQLERQGGRPAPAGGKPRQRQGTKR</sequence>
<dbReference type="Gene3D" id="1.10.10.10">
    <property type="entry name" value="Winged helix-like DNA-binding domain superfamily/Winged helix DNA-binding domain"/>
    <property type="match status" value="1"/>
</dbReference>
<comment type="caution">
    <text evidence="2">The sequence shown here is derived from an EMBL/GenBank/DDBJ whole genome shotgun (WGS) entry which is preliminary data.</text>
</comment>
<reference evidence="2" key="1">
    <citation type="submission" date="2022-10" db="EMBL/GenBank/DDBJ databases">
        <title>Comparative genomic analysis of Cohnella hashimotonis sp. nov., isolated from the International Space Station.</title>
        <authorList>
            <person name="Simpson A."/>
            <person name="Venkateswaran K."/>
        </authorList>
    </citation>
    <scope>NUCLEOTIDE SEQUENCE</scope>
    <source>
        <strain evidence="2">DSM 28161</strain>
    </source>
</reference>
<dbReference type="InterPro" id="IPR036388">
    <property type="entry name" value="WH-like_DNA-bd_sf"/>
</dbReference>
<gene>
    <name evidence="2" type="ORF">OMP40_08085</name>
</gene>
<evidence type="ECO:0000313" key="2">
    <source>
        <dbReference type="EMBL" id="MDG0809344.1"/>
    </source>
</evidence>
<dbReference type="InterPro" id="IPR051677">
    <property type="entry name" value="AfsR-DnrI-RedD_regulator"/>
</dbReference>
<dbReference type="PANTHER" id="PTHR35807">
    <property type="entry name" value="TRANSCRIPTIONAL REGULATOR REDD-RELATED"/>
    <property type="match status" value="1"/>
</dbReference>
<feature type="compositionally biased region" description="Low complexity" evidence="1">
    <location>
        <begin position="384"/>
        <end position="397"/>
    </location>
</feature>
<accession>A0A9X4KQM3</accession>
<evidence type="ECO:0008006" key="4">
    <source>
        <dbReference type="Google" id="ProtNLM"/>
    </source>
</evidence>
<evidence type="ECO:0000256" key="1">
    <source>
        <dbReference type="SAM" id="MobiDB-lite"/>
    </source>
</evidence>
<proteinExistence type="predicted"/>
<dbReference type="AlphaFoldDB" id="A0A9X4KQM3"/>
<dbReference type="Proteomes" id="UP001153404">
    <property type="component" value="Unassembled WGS sequence"/>
</dbReference>
<feature type="region of interest" description="Disordered" evidence="1">
    <location>
        <begin position="364"/>
        <end position="397"/>
    </location>
</feature>
<organism evidence="2 3">
    <name type="scientific">Cohnella rhizosphaerae</name>
    <dbReference type="NCBI Taxonomy" id="1457232"/>
    <lineage>
        <taxon>Bacteria</taxon>
        <taxon>Bacillati</taxon>
        <taxon>Bacillota</taxon>
        <taxon>Bacilli</taxon>
        <taxon>Bacillales</taxon>
        <taxon>Paenibacillaceae</taxon>
        <taxon>Cohnella</taxon>
    </lineage>
</organism>
<keyword evidence="3" id="KW-1185">Reference proteome</keyword>
<dbReference type="EMBL" id="JAPDIA010000003">
    <property type="protein sequence ID" value="MDG0809344.1"/>
    <property type="molecule type" value="Genomic_DNA"/>
</dbReference>
<evidence type="ECO:0000313" key="3">
    <source>
        <dbReference type="Proteomes" id="UP001153404"/>
    </source>
</evidence>